<keyword evidence="4" id="KW-1185">Reference proteome</keyword>
<feature type="compositionally biased region" description="Basic and acidic residues" evidence="1">
    <location>
        <begin position="70"/>
        <end position="85"/>
    </location>
</feature>
<dbReference type="Proteomes" id="UP000563524">
    <property type="component" value="Unassembled WGS sequence"/>
</dbReference>
<reference evidence="3 4" key="1">
    <citation type="submission" date="2020-08" db="EMBL/GenBank/DDBJ databases">
        <title>Genomic Encyclopedia of Type Strains, Phase IV (KMG-IV): sequencing the most valuable type-strain genomes for metagenomic binning, comparative biology and taxonomic classification.</title>
        <authorList>
            <person name="Goeker M."/>
        </authorList>
    </citation>
    <scope>NUCLEOTIDE SEQUENCE [LARGE SCALE GENOMIC DNA]</scope>
    <source>
        <strain evidence="3 4">DSM 102850</strain>
    </source>
</reference>
<gene>
    <name evidence="3" type="ORF">GGQ59_000843</name>
</gene>
<dbReference type="Pfam" id="PF07498">
    <property type="entry name" value="Rho_N"/>
    <property type="match status" value="1"/>
</dbReference>
<dbReference type="AlphaFoldDB" id="A0A840I234"/>
<sequence>MTDAKRTDPKLWEEVKKKVTEGDKGGEPGQWSARKAQMAVSEYKSRGGGYDESGASQDETSLHAWTEEDWGTKSGEESGETGERYLPKKVRMLLTEDEYARSTRKKRGGNEQFVDQPDDVREKVSHIKANGPTKKMLMERARELEIDGRSDMTKDDLVAAIEQATDENGRKKGSGGETKAELYEDAREEGIEGRSKMSKDELKEALS</sequence>
<evidence type="ECO:0000256" key="1">
    <source>
        <dbReference type="SAM" id="MobiDB-lite"/>
    </source>
</evidence>
<dbReference type="EMBL" id="JACHOB010000001">
    <property type="protein sequence ID" value="MBB4658343.1"/>
    <property type="molecule type" value="Genomic_DNA"/>
</dbReference>
<dbReference type="GO" id="GO:0006353">
    <property type="term" value="P:DNA-templated transcription termination"/>
    <property type="evidence" value="ECO:0007669"/>
    <property type="project" value="InterPro"/>
</dbReference>
<feature type="compositionally biased region" description="Basic and acidic residues" evidence="1">
    <location>
        <begin position="1"/>
        <end position="26"/>
    </location>
</feature>
<accession>A0A840I234</accession>
<dbReference type="InterPro" id="IPR011112">
    <property type="entry name" value="Rho-like_N"/>
</dbReference>
<proteinExistence type="predicted"/>
<feature type="domain" description="Rho termination factor-like N-terminal" evidence="2">
    <location>
        <begin position="137"/>
        <end position="169"/>
    </location>
</feature>
<feature type="region of interest" description="Disordered" evidence="1">
    <location>
        <begin position="158"/>
        <end position="207"/>
    </location>
</feature>
<organism evidence="3 4">
    <name type="scientific">Parvularcula dongshanensis</name>
    <dbReference type="NCBI Taxonomy" id="1173995"/>
    <lineage>
        <taxon>Bacteria</taxon>
        <taxon>Pseudomonadati</taxon>
        <taxon>Pseudomonadota</taxon>
        <taxon>Alphaproteobacteria</taxon>
        <taxon>Parvularculales</taxon>
        <taxon>Parvularculaceae</taxon>
        <taxon>Parvularcula</taxon>
    </lineage>
</organism>
<evidence type="ECO:0000259" key="2">
    <source>
        <dbReference type="Pfam" id="PF07498"/>
    </source>
</evidence>
<feature type="compositionally biased region" description="Basic and acidic residues" evidence="1">
    <location>
        <begin position="178"/>
        <end position="207"/>
    </location>
</feature>
<evidence type="ECO:0000313" key="3">
    <source>
        <dbReference type="EMBL" id="MBB4658343.1"/>
    </source>
</evidence>
<comment type="caution">
    <text evidence="3">The sequence shown here is derived from an EMBL/GenBank/DDBJ whole genome shotgun (WGS) entry which is preliminary data.</text>
</comment>
<evidence type="ECO:0000313" key="4">
    <source>
        <dbReference type="Proteomes" id="UP000563524"/>
    </source>
</evidence>
<name>A0A840I234_9PROT</name>
<feature type="region of interest" description="Disordered" evidence="1">
    <location>
        <begin position="99"/>
        <end position="122"/>
    </location>
</feature>
<protein>
    <recommendedName>
        <fullName evidence="2">Rho termination factor-like N-terminal domain-containing protein</fullName>
    </recommendedName>
</protein>
<dbReference type="RefSeq" id="WP_183816099.1">
    <property type="nucleotide sequence ID" value="NZ_JACHOB010000001.1"/>
</dbReference>
<feature type="region of interest" description="Disordered" evidence="1">
    <location>
        <begin position="1"/>
        <end position="85"/>
    </location>
</feature>